<protein>
    <recommendedName>
        <fullName evidence="11">Hydroxyacid dehydrogenase</fullName>
    </recommendedName>
</protein>
<keyword evidence="6" id="KW-0119">Carbohydrate metabolism</keyword>
<evidence type="ECO:0000313" key="9">
    <source>
        <dbReference type="EMBL" id="KIL51962.1"/>
    </source>
</evidence>
<dbReference type="GO" id="GO:0016301">
    <property type="term" value="F:kinase activity"/>
    <property type="evidence" value="ECO:0007669"/>
    <property type="project" value="UniProtKB-KW"/>
</dbReference>
<dbReference type="RefSeq" id="WP_041085719.1">
    <property type="nucleotide sequence ID" value="NZ_JXRP01000006.1"/>
</dbReference>
<keyword evidence="2" id="KW-0808">Transferase</keyword>
<dbReference type="OrthoDB" id="153193at2"/>
<evidence type="ECO:0000256" key="1">
    <source>
        <dbReference type="ARBA" id="ARBA00005715"/>
    </source>
</evidence>
<dbReference type="GO" id="GO:0005524">
    <property type="term" value="F:ATP binding"/>
    <property type="evidence" value="ECO:0007669"/>
    <property type="project" value="UniProtKB-KW"/>
</dbReference>
<evidence type="ECO:0000313" key="10">
    <source>
        <dbReference type="Proteomes" id="UP000031938"/>
    </source>
</evidence>
<dbReference type="PATRIC" id="fig|889306.3.peg.335"/>
<dbReference type="EMBL" id="JXRP01000006">
    <property type="protein sequence ID" value="KIL51962.1"/>
    <property type="molecule type" value="Genomic_DNA"/>
</dbReference>
<gene>
    <name evidence="9" type="ORF">KP78_03320</name>
</gene>
<dbReference type="AlphaFoldDB" id="A0A0C2VSQ9"/>
<keyword evidence="3" id="KW-0547">Nucleotide-binding</keyword>
<dbReference type="InterPro" id="IPR037051">
    <property type="entry name" value="4-carb_acid_sugar_kinase_N_sf"/>
</dbReference>
<dbReference type="Proteomes" id="UP000031938">
    <property type="component" value="Unassembled WGS sequence"/>
</dbReference>
<name>A0A0C2VSQ9_9BACL</name>
<dbReference type="InterPro" id="IPR031475">
    <property type="entry name" value="NBD_C"/>
</dbReference>
<accession>A0A0C2VSQ9</accession>
<dbReference type="Pfam" id="PF17042">
    <property type="entry name" value="NBD_C"/>
    <property type="match status" value="1"/>
</dbReference>
<keyword evidence="5" id="KW-0067">ATP-binding</keyword>
<comment type="similarity">
    <text evidence="1">Belongs to the four-carbon acid sugar kinase family.</text>
</comment>
<reference evidence="9 10" key="1">
    <citation type="submission" date="2015-01" db="EMBL/GenBank/DDBJ databases">
        <title>Genome sequencing of Jeotgalibacillus soli.</title>
        <authorList>
            <person name="Goh K.M."/>
            <person name="Chan K.-G."/>
            <person name="Yaakop A.S."/>
            <person name="Ee R."/>
            <person name="Gan H.M."/>
            <person name="Chan C.S."/>
        </authorList>
    </citation>
    <scope>NUCLEOTIDE SEQUENCE [LARGE SCALE GENOMIC DNA]</scope>
    <source>
        <strain evidence="9 10">P9</strain>
    </source>
</reference>
<evidence type="ECO:0000256" key="6">
    <source>
        <dbReference type="ARBA" id="ARBA00023277"/>
    </source>
</evidence>
<evidence type="ECO:0000256" key="2">
    <source>
        <dbReference type="ARBA" id="ARBA00022679"/>
    </source>
</evidence>
<evidence type="ECO:0000256" key="5">
    <source>
        <dbReference type="ARBA" id="ARBA00022840"/>
    </source>
</evidence>
<dbReference type="InterPro" id="IPR010737">
    <property type="entry name" value="4-carb_acid_sugar_kinase_N"/>
</dbReference>
<dbReference type="Pfam" id="PF07005">
    <property type="entry name" value="SBD_N"/>
    <property type="match status" value="1"/>
</dbReference>
<keyword evidence="4" id="KW-0418">Kinase</keyword>
<sequence>MTTLHCIADVTSAYPRIDSNEIKKKWAEIRPSFKHKIIVLDDDPTGVQTVHNVSVYTDWSEETIEKGFLEDNDIFFILTNSRAYSARETETIHHDIALRAEKISEKQNRPYLIISRGDSTLRGHYPLETEVMRDTIESAGKTSFDGEILMPFFKEGGRLTVDNIHYVLQDDILMPAGETEFSKDRTFGYKSSHLGEWIEEKTNGHFKKDSVTSISLESIRRLDIQKIVDQLMQVSQFGKVVVNALEEEDIMIFSIALIQAIQKGKHFMFRTAATFTKVIGNISSRPILTRSELIEKDIDTGGLIVVGSHVQKTTEQLNALQSLSSIHFIEFDCHLALHKNAFQQEIHRVQAEAEEMVSKGVTTAIYTKRERLDLGDGMKEEELKLSVEISEAVTSIVRNFTVRPNYVIAKGGITSSDVGTKGLQVKRATVLGQIAPGIPVWKTGEESTFPHIPYVIFPGNVGAVTTLKEVVMLLEK</sequence>
<evidence type="ECO:0000259" key="8">
    <source>
        <dbReference type="Pfam" id="PF17042"/>
    </source>
</evidence>
<comment type="caution">
    <text evidence="9">The sequence shown here is derived from an EMBL/GenBank/DDBJ whole genome shotgun (WGS) entry which is preliminary data.</text>
</comment>
<dbReference type="InterPro" id="IPR042213">
    <property type="entry name" value="NBD_C_sf"/>
</dbReference>
<keyword evidence="10" id="KW-1185">Reference proteome</keyword>
<dbReference type="Gene3D" id="3.40.50.10840">
    <property type="entry name" value="Putative sugar-binding, N-terminal domain"/>
    <property type="match status" value="1"/>
</dbReference>
<dbReference type="STRING" id="889306.KP78_03320"/>
<evidence type="ECO:0000256" key="4">
    <source>
        <dbReference type="ARBA" id="ARBA00022777"/>
    </source>
</evidence>
<dbReference type="SUPFAM" id="SSF142764">
    <property type="entry name" value="YgbK-like"/>
    <property type="match status" value="1"/>
</dbReference>
<evidence type="ECO:0000259" key="7">
    <source>
        <dbReference type="Pfam" id="PF07005"/>
    </source>
</evidence>
<evidence type="ECO:0008006" key="11">
    <source>
        <dbReference type="Google" id="ProtNLM"/>
    </source>
</evidence>
<dbReference type="Gene3D" id="3.40.980.20">
    <property type="entry name" value="Four-carbon acid sugar kinase, nucleotide binding domain"/>
    <property type="match status" value="1"/>
</dbReference>
<organism evidence="9 10">
    <name type="scientific">Jeotgalibacillus soli</name>
    <dbReference type="NCBI Taxonomy" id="889306"/>
    <lineage>
        <taxon>Bacteria</taxon>
        <taxon>Bacillati</taxon>
        <taxon>Bacillota</taxon>
        <taxon>Bacilli</taxon>
        <taxon>Bacillales</taxon>
        <taxon>Caryophanaceae</taxon>
        <taxon>Jeotgalibacillus</taxon>
    </lineage>
</organism>
<feature type="domain" description="Four-carbon acid sugar kinase nucleotide binding" evidence="8">
    <location>
        <begin position="303"/>
        <end position="467"/>
    </location>
</feature>
<feature type="domain" description="Four-carbon acid sugar kinase N-terminal" evidence="7">
    <location>
        <begin position="37"/>
        <end position="277"/>
    </location>
</feature>
<proteinExistence type="inferred from homology"/>
<evidence type="ECO:0000256" key="3">
    <source>
        <dbReference type="ARBA" id="ARBA00022741"/>
    </source>
</evidence>